<feature type="transmembrane region" description="Helical" evidence="6">
    <location>
        <begin position="122"/>
        <end position="147"/>
    </location>
</feature>
<keyword evidence="5 6" id="KW-0472">Membrane</keyword>
<dbReference type="PANTHER" id="PTHR40064">
    <property type="entry name" value="MEMBRANE PROTEIN-RELATED"/>
    <property type="match status" value="1"/>
</dbReference>
<reference evidence="8" key="2">
    <citation type="journal article" date="2021" name="PeerJ">
        <title>Extensive microbial diversity within the chicken gut microbiome revealed by metagenomics and culture.</title>
        <authorList>
            <person name="Gilroy R."/>
            <person name="Ravi A."/>
            <person name="Getino M."/>
            <person name="Pursley I."/>
            <person name="Horton D.L."/>
            <person name="Alikhan N.F."/>
            <person name="Baker D."/>
            <person name="Gharbi K."/>
            <person name="Hall N."/>
            <person name="Watson M."/>
            <person name="Adriaenssens E.M."/>
            <person name="Foster-Nyarko E."/>
            <person name="Jarju S."/>
            <person name="Secka A."/>
            <person name="Antonio M."/>
            <person name="Oren A."/>
            <person name="Chaudhuri R.R."/>
            <person name="La Ragione R."/>
            <person name="Hildebrand F."/>
            <person name="Pallen M.J."/>
        </authorList>
    </citation>
    <scope>NUCLEOTIDE SEQUENCE</scope>
    <source>
        <strain evidence="8">ChiW13-3771</strain>
    </source>
</reference>
<dbReference type="AlphaFoldDB" id="A0A9D1EES8"/>
<gene>
    <name evidence="8" type="ORF">IAC96_08480</name>
</gene>
<evidence type="ECO:0000313" key="8">
    <source>
        <dbReference type="EMBL" id="HIR88969.1"/>
    </source>
</evidence>
<comment type="caution">
    <text evidence="8">The sequence shown here is derived from an EMBL/GenBank/DDBJ whole genome shotgun (WGS) entry which is preliminary data.</text>
</comment>
<dbReference type="EMBL" id="DVHN01000106">
    <property type="protein sequence ID" value="HIR88969.1"/>
    <property type="molecule type" value="Genomic_DNA"/>
</dbReference>
<comment type="subcellular location">
    <subcellularLocation>
        <location evidence="1">Cell membrane</location>
        <topology evidence="1">Multi-pass membrane protein</topology>
    </subcellularLocation>
</comment>
<dbReference type="InterPro" id="IPR038323">
    <property type="entry name" value="ArAE_1_C_sf"/>
</dbReference>
<name>A0A9D1EES8_9FIRM</name>
<feature type="transmembrane region" description="Helical" evidence="6">
    <location>
        <begin position="83"/>
        <end position="102"/>
    </location>
</feature>
<dbReference type="PANTHER" id="PTHR40064:SF1">
    <property type="entry name" value="MEMBRANE PROTEIN"/>
    <property type="match status" value="1"/>
</dbReference>
<feature type="transmembrane region" description="Helical" evidence="6">
    <location>
        <begin position="58"/>
        <end position="76"/>
    </location>
</feature>
<reference evidence="8" key="1">
    <citation type="submission" date="2020-10" db="EMBL/GenBank/DDBJ databases">
        <authorList>
            <person name="Gilroy R."/>
        </authorList>
    </citation>
    <scope>NUCLEOTIDE SEQUENCE</scope>
    <source>
        <strain evidence="8">ChiW13-3771</strain>
    </source>
</reference>
<evidence type="ECO:0000256" key="6">
    <source>
        <dbReference type="SAM" id="Phobius"/>
    </source>
</evidence>
<keyword evidence="4 6" id="KW-1133">Transmembrane helix</keyword>
<sequence length="350" mass="41644">MSKRVKLTRTLVLALKIAIGSCIAIYIAMQLNLEFATSAGTITLLTIVTTKWETLKLSGFRILTFLISVFLSWIFFRNIQSDWLAYGLFTFLIVAILEWLGWKATISVNSVIGTHFLTTHDFGFHSIVNEFMLVMIGISLAILLNLIQDNEGQKTRIIRNMRYAEQELKRILEKLAAYLFNETIEGNVWDDIIKLENDLETYTDMAYEYQNNTFQSHPSYYIHYFEMRTKQCNVLHNLHYEMKRIRSLPKQAQIVGKYIIYLKDYVEERNDPVKQIHKLEQLFEDMKKEDLPKSREEFENRAKLYHILMDLEEFLVFKRRFIESLDERQKKIYWGEEKKKKISKNSQYYK</sequence>
<keyword evidence="3 6" id="KW-0812">Transmembrane</keyword>
<evidence type="ECO:0000313" key="9">
    <source>
        <dbReference type="Proteomes" id="UP000824201"/>
    </source>
</evidence>
<evidence type="ECO:0000259" key="7">
    <source>
        <dbReference type="Pfam" id="PF11728"/>
    </source>
</evidence>
<organism evidence="8 9">
    <name type="scientific">Candidatus Fimimorpha faecalis</name>
    <dbReference type="NCBI Taxonomy" id="2840824"/>
    <lineage>
        <taxon>Bacteria</taxon>
        <taxon>Bacillati</taxon>
        <taxon>Bacillota</taxon>
        <taxon>Clostridia</taxon>
        <taxon>Eubacteriales</taxon>
        <taxon>Candidatus Fimimorpha</taxon>
    </lineage>
</organism>
<dbReference type="InterPro" id="IPR010343">
    <property type="entry name" value="ArAE_1"/>
</dbReference>
<feature type="transmembrane region" description="Helical" evidence="6">
    <location>
        <begin position="12"/>
        <end position="29"/>
    </location>
</feature>
<protein>
    <recommendedName>
        <fullName evidence="7">Putative aromatic acid exporter C-terminal domain-containing protein</fullName>
    </recommendedName>
</protein>
<evidence type="ECO:0000256" key="4">
    <source>
        <dbReference type="ARBA" id="ARBA00022989"/>
    </source>
</evidence>
<dbReference type="Gene3D" id="1.20.120.940">
    <property type="entry name" value="Putative aromatic acid exporter, C-terminal domain"/>
    <property type="match status" value="1"/>
</dbReference>
<dbReference type="InterPro" id="IPR052984">
    <property type="entry name" value="UPF0421"/>
</dbReference>
<dbReference type="Pfam" id="PF06081">
    <property type="entry name" value="ArAE_1"/>
    <property type="match status" value="1"/>
</dbReference>
<evidence type="ECO:0000256" key="3">
    <source>
        <dbReference type="ARBA" id="ARBA00022692"/>
    </source>
</evidence>
<evidence type="ECO:0000256" key="2">
    <source>
        <dbReference type="ARBA" id="ARBA00022475"/>
    </source>
</evidence>
<dbReference type="Pfam" id="PF11728">
    <property type="entry name" value="ArAE_1_C"/>
    <property type="match status" value="1"/>
</dbReference>
<dbReference type="GO" id="GO:0005886">
    <property type="term" value="C:plasma membrane"/>
    <property type="evidence" value="ECO:0007669"/>
    <property type="project" value="UniProtKB-SubCell"/>
</dbReference>
<dbReference type="InterPro" id="IPR021062">
    <property type="entry name" value="ArAE_1_C"/>
</dbReference>
<accession>A0A9D1EES8</accession>
<proteinExistence type="predicted"/>
<keyword evidence="2" id="KW-1003">Cell membrane</keyword>
<evidence type="ECO:0000256" key="1">
    <source>
        <dbReference type="ARBA" id="ARBA00004651"/>
    </source>
</evidence>
<dbReference type="Proteomes" id="UP000824201">
    <property type="component" value="Unassembled WGS sequence"/>
</dbReference>
<feature type="domain" description="Putative aromatic acid exporter C-terminal" evidence="7">
    <location>
        <begin position="157"/>
        <end position="318"/>
    </location>
</feature>
<evidence type="ECO:0000256" key="5">
    <source>
        <dbReference type="ARBA" id="ARBA00023136"/>
    </source>
</evidence>